<comment type="caution">
    <text evidence="2">The sequence shown here is derived from an EMBL/GenBank/DDBJ whole genome shotgun (WGS) entry which is preliminary data.</text>
</comment>
<keyword evidence="3" id="KW-1185">Reference proteome</keyword>
<dbReference type="Proteomes" id="UP000233551">
    <property type="component" value="Unassembled WGS sequence"/>
</dbReference>
<name>A0A2I0ILK5_PUNGR</name>
<accession>A0A2I0ILK5</accession>
<dbReference type="Gene3D" id="3.10.450.10">
    <property type="match status" value="1"/>
</dbReference>
<gene>
    <name evidence="2" type="ORF">CRG98_034827</name>
</gene>
<evidence type="ECO:0000313" key="2">
    <source>
        <dbReference type="EMBL" id="PKI44879.1"/>
    </source>
</evidence>
<evidence type="ECO:0000256" key="1">
    <source>
        <dbReference type="SAM" id="MobiDB-lite"/>
    </source>
</evidence>
<dbReference type="EMBL" id="PGOL01002823">
    <property type="protein sequence ID" value="PKI44879.1"/>
    <property type="molecule type" value="Genomic_DNA"/>
</dbReference>
<evidence type="ECO:0000313" key="3">
    <source>
        <dbReference type="Proteomes" id="UP000233551"/>
    </source>
</evidence>
<dbReference type="PANTHER" id="PTHR31260:SF28">
    <property type="entry name" value="CYSTATIN DOMAIN PROTEIN"/>
    <property type="match status" value="1"/>
</dbReference>
<dbReference type="PANTHER" id="PTHR31260">
    <property type="entry name" value="CYSTATIN/MONELLIN SUPERFAMILY PROTEIN"/>
    <property type="match status" value="1"/>
</dbReference>
<dbReference type="InterPro" id="IPR006462">
    <property type="entry name" value="MS5"/>
</dbReference>
<sequence>MATVPGVGPSLPPAKRSNPEEEEYREIVKKNRIEEDKPVVEEDSSEEDDLLDENDLQEYYRAVAESEGYDCGDLSKYKFQYWMLSPMSKVEHEEIKGFVVEALNGYNKNEGTQLVFEMIEKANIATPCVATYYVTYVVKGSEDGDRPKTFQCRIHEFLQGLHSTDIIKPFLLLPLLCLYHIGVSWARRGGNTELLSQLDRRSPPYIRDCVLAMATVPGVDAQVGLSLPPAKRSNPEEEECADRETVKKNRIEEDMPELLDEIDLQEYYRAVSESEGYDCGDLNEYKFQSWMLCPLPKVKHEHIKGFVMEALNGYNENKKTQLVFEKIEKANMAMSCVATYYVTFLATDPEDGDRPKTFQCRIHEFLQGFESIIM</sequence>
<reference evidence="2 3" key="1">
    <citation type="submission" date="2017-11" db="EMBL/GenBank/DDBJ databases">
        <title>De-novo sequencing of pomegranate (Punica granatum L.) genome.</title>
        <authorList>
            <person name="Akparov Z."/>
            <person name="Amiraslanov A."/>
            <person name="Hajiyeva S."/>
            <person name="Abbasov M."/>
            <person name="Kaur K."/>
            <person name="Hamwieh A."/>
            <person name="Solovyev V."/>
            <person name="Salamov A."/>
            <person name="Braich B."/>
            <person name="Kosarev P."/>
            <person name="Mahmoud A."/>
            <person name="Hajiyev E."/>
            <person name="Babayeva S."/>
            <person name="Izzatullayeva V."/>
            <person name="Mammadov A."/>
            <person name="Mammadov A."/>
            <person name="Sharifova S."/>
            <person name="Ojaghi J."/>
            <person name="Eynullazada K."/>
            <person name="Bayramov B."/>
            <person name="Abdulazimova A."/>
            <person name="Shahmuradov I."/>
        </authorList>
    </citation>
    <scope>NUCLEOTIDE SEQUENCE [LARGE SCALE GENOMIC DNA]</scope>
    <source>
        <strain evidence="3">cv. AG2017</strain>
        <tissue evidence="2">Leaf</tissue>
    </source>
</reference>
<dbReference type="AlphaFoldDB" id="A0A2I0ILK5"/>
<feature type="region of interest" description="Disordered" evidence="1">
    <location>
        <begin position="226"/>
        <end position="247"/>
    </location>
</feature>
<organism evidence="2 3">
    <name type="scientific">Punica granatum</name>
    <name type="common">Pomegranate</name>
    <dbReference type="NCBI Taxonomy" id="22663"/>
    <lineage>
        <taxon>Eukaryota</taxon>
        <taxon>Viridiplantae</taxon>
        <taxon>Streptophyta</taxon>
        <taxon>Embryophyta</taxon>
        <taxon>Tracheophyta</taxon>
        <taxon>Spermatophyta</taxon>
        <taxon>Magnoliopsida</taxon>
        <taxon>eudicotyledons</taxon>
        <taxon>Gunneridae</taxon>
        <taxon>Pentapetalae</taxon>
        <taxon>rosids</taxon>
        <taxon>malvids</taxon>
        <taxon>Myrtales</taxon>
        <taxon>Lythraceae</taxon>
        <taxon>Punica</taxon>
    </lineage>
</organism>
<feature type="region of interest" description="Disordered" evidence="1">
    <location>
        <begin position="1"/>
        <end position="30"/>
    </location>
</feature>
<proteinExistence type="predicted"/>
<protein>
    <recommendedName>
        <fullName evidence="4">Cystatin domain-containing protein</fullName>
    </recommendedName>
</protein>
<evidence type="ECO:0008006" key="4">
    <source>
        <dbReference type="Google" id="ProtNLM"/>
    </source>
</evidence>